<dbReference type="InterPro" id="IPR050607">
    <property type="entry name" value="NOS"/>
</dbReference>
<dbReference type="GO" id="GO:0046872">
    <property type="term" value="F:metal ion binding"/>
    <property type="evidence" value="ECO:0007669"/>
    <property type="project" value="UniProtKB-KW"/>
</dbReference>
<evidence type="ECO:0000256" key="23">
    <source>
        <dbReference type="ARBA" id="ARBA00035211"/>
    </source>
</evidence>
<evidence type="ECO:0000313" key="31">
    <source>
        <dbReference type="Proteomes" id="UP000275408"/>
    </source>
</evidence>
<dbReference type="InterPro" id="IPR017938">
    <property type="entry name" value="Riboflavin_synthase-like_b-brl"/>
</dbReference>
<dbReference type="Pfam" id="PF00258">
    <property type="entry name" value="Flavodoxin_1"/>
    <property type="match status" value="1"/>
</dbReference>
<comment type="cofactor">
    <cofactor evidence="2">
        <name>heme b</name>
        <dbReference type="ChEBI" id="CHEBI:60344"/>
    </cofactor>
</comment>
<evidence type="ECO:0000256" key="5">
    <source>
        <dbReference type="ARBA" id="ARBA00004552"/>
    </source>
</evidence>
<accession>A0A3M6UJK1</accession>
<evidence type="ECO:0000256" key="26">
    <source>
        <dbReference type="SAM" id="MobiDB-lite"/>
    </source>
</evidence>
<dbReference type="InterPro" id="IPR001709">
    <property type="entry name" value="Flavoprot_Pyr_Nucl_cyt_Rdtase"/>
</dbReference>
<feature type="domain" description="PDZ" evidence="27">
    <location>
        <begin position="11"/>
        <end position="80"/>
    </location>
</feature>
<gene>
    <name evidence="30" type="ORF">pdam_00000381</name>
</gene>
<evidence type="ECO:0000256" key="7">
    <source>
        <dbReference type="ARBA" id="ARBA00012989"/>
    </source>
</evidence>
<comment type="cofactor">
    <cofactor evidence="3">
        <name>FAD</name>
        <dbReference type="ChEBI" id="CHEBI:57692"/>
    </cofactor>
</comment>
<evidence type="ECO:0000256" key="13">
    <source>
        <dbReference type="ARBA" id="ARBA00022843"/>
    </source>
</evidence>
<evidence type="ECO:0000256" key="10">
    <source>
        <dbReference type="ARBA" id="ARBA00022643"/>
    </source>
</evidence>
<evidence type="ECO:0000256" key="24">
    <source>
        <dbReference type="ARBA" id="ARBA00035474"/>
    </source>
</evidence>
<dbReference type="GO" id="GO:0006809">
    <property type="term" value="P:nitric oxide biosynthetic process"/>
    <property type="evidence" value="ECO:0007669"/>
    <property type="project" value="InterPro"/>
</dbReference>
<dbReference type="InterPro" id="IPR036119">
    <property type="entry name" value="NOS_N_sf"/>
</dbReference>
<dbReference type="InterPro" id="IPR039261">
    <property type="entry name" value="FNR_nucleotide-bd"/>
</dbReference>
<dbReference type="GO" id="GO:0010181">
    <property type="term" value="F:FMN binding"/>
    <property type="evidence" value="ECO:0007669"/>
    <property type="project" value="InterPro"/>
</dbReference>
<dbReference type="PROSITE" id="PS51384">
    <property type="entry name" value="FAD_FR"/>
    <property type="match status" value="1"/>
</dbReference>
<dbReference type="PRINTS" id="PR00371">
    <property type="entry name" value="FPNCR"/>
</dbReference>
<evidence type="ECO:0000256" key="17">
    <source>
        <dbReference type="ARBA" id="ARBA00023004"/>
    </source>
</evidence>
<dbReference type="GO" id="GO:0020037">
    <property type="term" value="F:heme binding"/>
    <property type="evidence" value="ECO:0007669"/>
    <property type="project" value="InterPro"/>
</dbReference>
<organism evidence="30 31">
    <name type="scientific">Pocillopora damicornis</name>
    <name type="common">Cauliflower coral</name>
    <name type="synonym">Millepora damicornis</name>
    <dbReference type="NCBI Taxonomy" id="46731"/>
    <lineage>
        <taxon>Eukaryota</taxon>
        <taxon>Metazoa</taxon>
        <taxon>Cnidaria</taxon>
        <taxon>Anthozoa</taxon>
        <taxon>Hexacorallia</taxon>
        <taxon>Scleractinia</taxon>
        <taxon>Astrocoeniina</taxon>
        <taxon>Pocilloporidae</taxon>
        <taxon>Pocillopora</taxon>
    </lineage>
</organism>
<dbReference type="Gene3D" id="3.40.50.80">
    <property type="entry name" value="Nucleotide-binding domain of ferredoxin-NADP reductase (FNR) module"/>
    <property type="match status" value="1"/>
</dbReference>
<keyword evidence="17 25" id="KW-0408">Iron</keyword>
<dbReference type="Gene3D" id="2.30.42.10">
    <property type="match status" value="1"/>
</dbReference>
<dbReference type="InterPro" id="IPR044940">
    <property type="entry name" value="NOS_dom_2"/>
</dbReference>
<dbReference type="PROSITE" id="PS50106">
    <property type="entry name" value="PDZ"/>
    <property type="match status" value="1"/>
</dbReference>
<feature type="binding site" description="axial binding residue" evidence="25">
    <location>
        <position position="331"/>
    </location>
    <ligand>
        <name>heme b</name>
        <dbReference type="ChEBI" id="CHEBI:60344"/>
    </ligand>
    <ligandPart>
        <name>Fe</name>
        <dbReference type="ChEBI" id="CHEBI:18248"/>
    </ligandPart>
</feature>
<keyword evidence="9" id="KW-0285">Flavoprotein</keyword>
<keyword evidence="14" id="KW-0521">NADP</keyword>
<dbReference type="SMART" id="SM00228">
    <property type="entry name" value="PDZ"/>
    <property type="match status" value="1"/>
</dbReference>
<dbReference type="InterPro" id="IPR008254">
    <property type="entry name" value="Flavodoxin/NO_synth"/>
</dbReference>
<dbReference type="InterPro" id="IPR036034">
    <property type="entry name" value="PDZ_sf"/>
</dbReference>
<dbReference type="Gene3D" id="3.40.50.360">
    <property type="match status" value="1"/>
</dbReference>
<evidence type="ECO:0000259" key="29">
    <source>
        <dbReference type="PROSITE" id="PS51384"/>
    </source>
</evidence>
<dbReference type="CDD" id="cd00795">
    <property type="entry name" value="NOS_oxygenase_euk"/>
    <property type="match status" value="1"/>
</dbReference>
<dbReference type="Gene3D" id="2.40.30.10">
    <property type="entry name" value="Translation factors"/>
    <property type="match status" value="1"/>
</dbReference>
<dbReference type="GO" id="GO:0005516">
    <property type="term" value="F:calmodulin binding"/>
    <property type="evidence" value="ECO:0007669"/>
    <property type="project" value="UniProtKB-KW"/>
</dbReference>
<dbReference type="PANTHER" id="PTHR43410:SF1">
    <property type="entry name" value="NITRIC OXIDE SYNTHASE"/>
    <property type="match status" value="1"/>
</dbReference>
<evidence type="ECO:0000256" key="8">
    <source>
        <dbReference type="ARBA" id="ARBA00022617"/>
    </source>
</evidence>
<evidence type="ECO:0000256" key="2">
    <source>
        <dbReference type="ARBA" id="ARBA00001970"/>
    </source>
</evidence>
<protein>
    <recommendedName>
        <fullName evidence="23">Nitric oxide synthase 1</fullName>
        <ecNumber evidence="7">1.14.13.39</ecNumber>
    </recommendedName>
    <alternativeName>
        <fullName evidence="18">Constitutive NOS</fullName>
    </alternativeName>
    <alternativeName>
        <fullName evidence="20">NC-NOS</fullName>
    </alternativeName>
    <alternativeName>
        <fullName evidence="19">NOS type I</fullName>
    </alternativeName>
    <alternativeName>
        <fullName evidence="21">Neuronal NOS</fullName>
    </alternativeName>
    <alternativeName>
        <fullName evidence="24">Nitric oxide synthase, brain</fullName>
    </alternativeName>
    <alternativeName>
        <fullName evidence="22">Peptidyl-cysteine S-nitrosylase NOS1</fullName>
    </alternativeName>
</protein>
<dbReference type="Gene3D" id="3.90.340.10">
    <property type="entry name" value="Nitric Oxide Synthase, Chain A, domain 1"/>
    <property type="match status" value="1"/>
</dbReference>
<dbReference type="InterPro" id="IPR029039">
    <property type="entry name" value="Flavoprotein-like_sf"/>
</dbReference>
<dbReference type="InterPro" id="IPR023173">
    <property type="entry name" value="NADPH_Cyt_P450_Rdtase_alpha"/>
</dbReference>
<dbReference type="InterPro" id="IPR001478">
    <property type="entry name" value="PDZ"/>
</dbReference>
<keyword evidence="10" id="KW-0288">FMN</keyword>
<dbReference type="SUPFAM" id="SSF56512">
    <property type="entry name" value="Nitric oxide (NO) synthase oxygenase domain"/>
    <property type="match status" value="1"/>
</dbReference>
<evidence type="ECO:0000259" key="27">
    <source>
        <dbReference type="PROSITE" id="PS50106"/>
    </source>
</evidence>
<keyword evidence="16" id="KW-0560">Oxidoreductase</keyword>
<evidence type="ECO:0000256" key="19">
    <source>
        <dbReference type="ARBA" id="ARBA00029891"/>
    </source>
</evidence>
<name>A0A3M6UJK1_POCDA</name>
<evidence type="ECO:0000256" key="22">
    <source>
        <dbReference type="ARBA" id="ARBA00032538"/>
    </source>
</evidence>
<evidence type="ECO:0000256" key="6">
    <source>
        <dbReference type="ARBA" id="ARBA00006267"/>
    </source>
</evidence>
<dbReference type="Pfam" id="PF00667">
    <property type="entry name" value="FAD_binding_1"/>
    <property type="match status" value="1"/>
</dbReference>
<feature type="domain" description="FAD-binding FR-type" evidence="29">
    <location>
        <begin position="913"/>
        <end position="1161"/>
    </location>
</feature>
<feature type="domain" description="Flavodoxin-like" evidence="28">
    <location>
        <begin position="671"/>
        <end position="844"/>
    </location>
</feature>
<dbReference type="InterPro" id="IPR004030">
    <property type="entry name" value="NOS_N"/>
</dbReference>
<dbReference type="PIRSF" id="PIRSF000333">
    <property type="entry name" value="NOS"/>
    <property type="match status" value="1"/>
</dbReference>
<dbReference type="Pfam" id="PF00175">
    <property type="entry name" value="NAD_binding_1"/>
    <property type="match status" value="1"/>
</dbReference>
<feature type="region of interest" description="Disordered" evidence="26">
    <location>
        <begin position="111"/>
        <end position="194"/>
    </location>
</feature>
<evidence type="ECO:0000256" key="14">
    <source>
        <dbReference type="ARBA" id="ARBA00022857"/>
    </source>
</evidence>
<keyword evidence="12" id="KW-0274">FAD</keyword>
<dbReference type="GO" id="GO:0050661">
    <property type="term" value="F:NADP binding"/>
    <property type="evidence" value="ECO:0007669"/>
    <property type="project" value="InterPro"/>
</dbReference>
<dbReference type="InterPro" id="IPR012144">
    <property type="entry name" value="NOS_euk"/>
</dbReference>
<dbReference type="SUPFAM" id="SSF50156">
    <property type="entry name" value="PDZ domain-like"/>
    <property type="match status" value="1"/>
</dbReference>
<dbReference type="OrthoDB" id="5975341at2759"/>
<comment type="cofactor">
    <cofactor evidence="1">
        <name>FMN</name>
        <dbReference type="ChEBI" id="CHEBI:58210"/>
    </cofactor>
</comment>
<keyword evidence="8 25" id="KW-0349">Heme</keyword>
<evidence type="ECO:0000256" key="21">
    <source>
        <dbReference type="ARBA" id="ARBA00031374"/>
    </source>
</evidence>
<dbReference type="STRING" id="46731.A0A3M6UJK1"/>
<evidence type="ECO:0000256" key="9">
    <source>
        <dbReference type="ARBA" id="ARBA00022630"/>
    </source>
</evidence>
<evidence type="ECO:0000256" key="4">
    <source>
        <dbReference type="ARBA" id="ARBA00004468"/>
    </source>
</evidence>
<dbReference type="PANTHER" id="PTHR43410">
    <property type="entry name" value="NITRIC OXIDE SYNTHASE OXYGENASE"/>
    <property type="match status" value="1"/>
</dbReference>
<dbReference type="SUPFAM" id="SSF52218">
    <property type="entry name" value="Flavoproteins"/>
    <property type="match status" value="1"/>
</dbReference>
<evidence type="ECO:0000256" key="12">
    <source>
        <dbReference type="ARBA" id="ARBA00022827"/>
    </source>
</evidence>
<dbReference type="InterPro" id="IPR003097">
    <property type="entry name" value="CysJ-like_FAD-binding"/>
</dbReference>
<dbReference type="FunFam" id="1.20.990.10:FF:000002">
    <property type="entry name" value="Nitric oxide synthase"/>
    <property type="match status" value="1"/>
</dbReference>
<comment type="subcellular location">
    <subcellularLocation>
        <location evidence="4">Cell membrane</location>
        <location evidence="4">Sarcolemma</location>
        <topology evidence="4">Peripheral membrane protein</topology>
    </subcellularLocation>
    <subcellularLocation>
        <location evidence="5">Cell projection</location>
        <location evidence="5">Dendritic spine</location>
    </subcellularLocation>
</comment>
<proteinExistence type="inferred from homology"/>
<dbReference type="Pfam" id="PF02898">
    <property type="entry name" value="NO_synthase"/>
    <property type="match status" value="1"/>
</dbReference>
<dbReference type="Proteomes" id="UP000275408">
    <property type="component" value="Unassembled WGS sequence"/>
</dbReference>
<dbReference type="FunFam" id="3.90.440.10:FF:000001">
    <property type="entry name" value="Endothelial nitric oxide synthase"/>
    <property type="match status" value="1"/>
</dbReference>
<dbReference type="EMBL" id="RCHS01001413">
    <property type="protein sequence ID" value="RMX53836.1"/>
    <property type="molecule type" value="Genomic_DNA"/>
</dbReference>
<evidence type="ECO:0000313" key="30">
    <source>
        <dbReference type="EMBL" id="RMX53836.1"/>
    </source>
</evidence>
<dbReference type="InterPro" id="IPR044944">
    <property type="entry name" value="NOS_dom_3"/>
</dbReference>
<keyword evidence="13" id="KW-0832">Ubl conjugation</keyword>
<feature type="compositionally biased region" description="Basic and acidic residues" evidence="26">
    <location>
        <begin position="127"/>
        <end position="141"/>
    </location>
</feature>
<evidence type="ECO:0000256" key="25">
    <source>
        <dbReference type="PIRSR" id="PIRSR000333-1"/>
    </source>
</evidence>
<dbReference type="PROSITE" id="PS50902">
    <property type="entry name" value="FLAVODOXIN_LIKE"/>
    <property type="match status" value="1"/>
</dbReference>
<feature type="region of interest" description="Disordered" evidence="26">
    <location>
        <begin position="1433"/>
        <end position="1456"/>
    </location>
</feature>
<dbReference type="InterPro" id="IPR044943">
    <property type="entry name" value="NOS_dom_1"/>
</dbReference>
<dbReference type="InterPro" id="IPR001094">
    <property type="entry name" value="Flavdoxin-like"/>
</dbReference>
<dbReference type="InterPro" id="IPR017927">
    <property type="entry name" value="FAD-bd_FR_type"/>
</dbReference>
<dbReference type="GO" id="GO:0042383">
    <property type="term" value="C:sarcolemma"/>
    <property type="evidence" value="ECO:0007669"/>
    <property type="project" value="UniProtKB-SubCell"/>
</dbReference>
<dbReference type="GO" id="GO:0043197">
    <property type="term" value="C:dendritic spine"/>
    <property type="evidence" value="ECO:0007669"/>
    <property type="project" value="UniProtKB-SubCell"/>
</dbReference>
<dbReference type="GO" id="GO:0004517">
    <property type="term" value="F:nitric-oxide synthase activity"/>
    <property type="evidence" value="ECO:0007669"/>
    <property type="project" value="UniProtKB-EC"/>
</dbReference>
<dbReference type="Gene3D" id="3.90.440.10">
    <property type="entry name" value="Nitric Oxide Synthase,Heme Domain,Chain A domain 2"/>
    <property type="match status" value="1"/>
</dbReference>
<evidence type="ECO:0000256" key="16">
    <source>
        <dbReference type="ARBA" id="ARBA00023002"/>
    </source>
</evidence>
<evidence type="ECO:0000256" key="18">
    <source>
        <dbReference type="ARBA" id="ARBA00029794"/>
    </source>
</evidence>
<dbReference type="Pfam" id="PF00595">
    <property type="entry name" value="PDZ"/>
    <property type="match status" value="1"/>
</dbReference>
<keyword evidence="15" id="KW-0112">Calmodulin-binding</keyword>
<keyword evidence="11 25" id="KW-0479">Metal-binding</keyword>
<feature type="compositionally biased region" description="Polar residues" evidence="26">
    <location>
        <begin position="142"/>
        <end position="156"/>
    </location>
</feature>
<dbReference type="Gene3D" id="3.90.1230.10">
    <property type="entry name" value="Nitric Oxide Synthase, Chain A, domain 3"/>
    <property type="match status" value="1"/>
</dbReference>
<evidence type="ECO:0000256" key="3">
    <source>
        <dbReference type="ARBA" id="ARBA00001974"/>
    </source>
</evidence>
<sequence>MDANSSDGSIIVNIAKRKLGGVGFVTSKRSESPYLVVSHVVKGGVAHETGLIQTGDVILEVDGKSVESMPYHKALEIIDKVPTGEVIAMKLRAKDGFQAYLETAFDDKGSVKTVRKNRPRTPSTPKANKDLNGEVNGESHMDQAQTTQVGPVSTSEDAGKKHHVENEDPEAPPSQTMANGHPENESEILSESLQSKGCPVTNFLSKPQNPKYVRLQNLLDGKYTTDTLHQKAMIPINCTAGRCLGSLMQPYGGEAAPKRLYGVPRQPEEVIVQAKDFLQQYYGAMKLENSSAHKLRLGEVMKEIEKTGTYELTEKELIFGCRMAWRNAPRCIGRIQWNKLQVFDARHVNTPSEMFEAICKHIKYGTNKGNIRSTITVFPQRKTAFKDFRVWNTQLIRYAGYKKPDGSCIGDPSNIEFTEICQSLGWEGKGGPFDVLPLILQANGGEPEMFEIPPEIVLEVEIKHPKYPWFEELGLKWYALPAVSCLCLDVGGVEIPACPFNGWYMVTEIGARDFGDTNRYNMLEPVAQRMGLDTKSNASLWKDLAMVEINVAVMHSFQEAGVTMTDHHSASESFLKHLENEVKLRGGCPGDWVWIVPPMSGSATQVFHQEMLNYTLKPSYEYQDDPWKHYSIKKDTSSDSPRKKASFKEVAKAVKFSAKLFSKALAKRQKAVILYATETGKSERYAKMLGELFSHAFDPKVVCMQDYANPEMENEQLVLIVTSTFGNGDPPENGEEFARYLYELRHPPDGSRSSRNMMKQLGSLLVQKEKEKRIDVMNNSQPLANLRYSVFGLGSRAYPNFCAFARSLDKIIRELGGEPVLKMGEGDELCGQEESFKMWAKDVFKAACDSFCISDEITNEASQSLDTVPSGWVPGRFRLATIMITAVHAFTEATDGPDGHSEIVRGLTHICGKTVRSATLLSVKNLQSPESSRSTISVRLKTENSTELQYKPGDHVAIFPANRPELVQALIDRLSDDVDPDKPIVVEASREVKGILKTAKKWETYNRLPSQTTLRQALSRYLDVTSVPSPQILKALSATATDPAEKEKLEILSQGNNRYEDWKFGSECNILDVLQEHPSLQVPADLLLTQLPLLQPRFYSISSSPDFFPGEVHLTVAVVQYNKRGGKGPVHHGVCSTWLNSLQPGDKVACYVRQAQTFHLPEDGTVPVIMVGPGTGIAPFRSFWQQRQFDIVNTSAPKPRTLDLTPDSSPLIQRRNFAFTRGDSPETTPPTPHRSFGGSSSLQRQLFSEKEQDENASQPSSGKWGEMLLFFGCRNSTQDYIYKDEMAKAKSDGALTEIWTALSREPGQPKKYVQDMLKMEAFDICDKLLSQRGHFYVCGDVSMAEDVCRTLQTLLQEYAAMSQQEAQDTVNKMKSSGRYHEDIFGVTLKTREVTDRVRTAAKRSWMYLKTSSKMRISEHKLKPRAPTITLLMDRDGAEGTAVQDSTRERTYSNPVH</sequence>
<reference evidence="30 31" key="1">
    <citation type="journal article" date="2018" name="Sci. Rep.">
        <title>Comparative analysis of the Pocillopora damicornis genome highlights role of immune system in coral evolution.</title>
        <authorList>
            <person name="Cunning R."/>
            <person name="Bay R.A."/>
            <person name="Gillette P."/>
            <person name="Baker A.C."/>
            <person name="Traylor-Knowles N."/>
        </authorList>
    </citation>
    <scope>NUCLEOTIDE SEQUENCE [LARGE SCALE GENOMIC DNA]</scope>
    <source>
        <strain evidence="30">RSMAS</strain>
        <tissue evidence="30">Whole animal</tissue>
    </source>
</reference>
<dbReference type="InterPro" id="IPR001433">
    <property type="entry name" value="OxRdtase_FAD/NAD-bd"/>
</dbReference>
<dbReference type="PROSITE" id="PS60001">
    <property type="entry name" value="NOS"/>
    <property type="match status" value="1"/>
</dbReference>
<dbReference type="Gene3D" id="1.20.990.10">
    <property type="entry name" value="NADPH-cytochrome p450 Reductase, Chain A, domain 3"/>
    <property type="match status" value="1"/>
</dbReference>
<dbReference type="PRINTS" id="PR00369">
    <property type="entry name" value="FLAVODOXIN"/>
</dbReference>
<evidence type="ECO:0000256" key="11">
    <source>
        <dbReference type="ARBA" id="ARBA00022723"/>
    </source>
</evidence>
<evidence type="ECO:0000256" key="20">
    <source>
        <dbReference type="ARBA" id="ARBA00031302"/>
    </source>
</evidence>
<feature type="compositionally biased region" description="Polar residues" evidence="26">
    <location>
        <begin position="1237"/>
        <end position="1246"/>
    </location>
</feature>
<keyword evidence="31" id="KW-1185">Reference proteome</keyword>
<dbReference type="OMA" id="HLFQMLY"/>
<feature type="region of interest" description="Disordered" evidence="26">
    <location>
        <begin position="1219"/>
        <end position="1261"/>
    </location>
</feature>
<evidence type="ECO:0000256" key="15">
    <source>
        <dbReference type="ARBA" id="ARBA00022860"/>
    </source>
</evidence>
<dbReference type="SUPFAM" id="SSF63380">
    <property type="entry name" value="Riboflavin synthase domain-like"/>
    <property type="match status" value="1"/>
</dbReference>
<evidence type="ECO:0000259" key="28">
    <source>
        <dbReference type="PROSITE" id="PS50902"/>
    </source>
</evidence>
<comment type="caution">
    <text evidence="30">The sequence shown here is derived from an EMBL/GenBank/DDBJ whole genome shotgun (WGS) entry which is preliminary data.</text>
</comment>
<dbReference type="GO" id="GO:0050660">
    <property type="term" value="F:flavin adenine dinucleotide binding"/>
    <property type="evidence" value="ECO:0007669"/>
    <property type="project" value="InterPro"/>
</dbReference>
<evidence type="ECO:0000256" key="1">
    <source>
        <dbReference type="ARBA" id="ARBA00001917"/>
    </source>
</evidence>
<comment type="similarity">
    <text evidence="6">Belongs to the NOS family.</text>
</comment>
<dbReference type="SUPFAM" id="SSF52343">
    <property type="entry name" value="Ferredoxin reductase-like, C-terminal NADP-linked domain"/>
    <property type="match status" value="1"/>
</dbReference>
<dbReference type="EC" id="1.14.13.39" evidence="7"/>